<name>A0A4Q1AWR0_9BACT</name>
<sequence>MGKIKILILFFILNSVIFAEQIKITDVLDREVTIKQDVKKVIALGTSLSFITYLNAREVVLGIEAIDLKDIKKRTYTYVNRNWAKDLPIVGQGGRAKRPNLEAIKVLNPDIIFTITQDRKEADLLSSQLNIPVVVLGYGLDAINFKHIYKSLEISSKILNKEKRAKELISYIKTIQNQFKEITQKKEAYIGAVAYKGLQGITSTQADFMPFKLAQVSNIALDVKKKGHLFINKEYLLFKNPSTIFIDYAGWQLVEEEFGKNKEYFEKLQAFKKNCFITLPNTFYYINLDQMLANSFFIAKQLYPNKYKNLDPVKKANEIFTHFVGEPLYEMIKKDMGGFQKVNLKNNKLEVESI</sequence>
<dbReference type="PROSITE" id="PS50983">
    <property type="entry name" value="FE_B12_PBP"/>
    <property type="match status" value="1"/>
</dbReference>
<dbReference type="PANTHER" id="PTHR30535">
    <property type="entry name" value="VITAMIN B12-BINDING PROTEIN"/>
    <property type="match status" value="1"/>
</dbReference>
<evidence type="ECO:0000259" key="1">
    <source>
        <dbReference type="PROSITE" id="PS50983"/>
    </source>
</evidence>
<dbReference type="RefSeq" id="WP_129061089.1">
    <property type="nucleotide sequence ID" value="NZ_NXIE01000002.1"/>
</dbReference>
<dbReference type="Gene3D" id="3.40.50.1980">
    <property type="entry name" value="Nitrogenase molybdenum iron protein domain"/>
    <property type="match status" value="2"/>
</dbReference>
<proteinExistence type="predicted"/>
<dbReference type="SUPFAM" id="SSF53807">
    <property type="entry name" value="Helical backbone' metal receptor"/>
    <property type="match status" value="1"/>
</dbReference>
<gene>
    <name evidence="2" type="ORF">CP965_05560</name>
</gene>
<dbReference type="PANTHER" id="PTHR30535:SF34">
    <property type="entry name" value="MOLYBDATE-BINDING PROTEIN MOLA"/>
    <property type="match status" value="1"/>
</dbReference>
<reference evidence="2 3" key="1">
    <citation type="submission" date="2017-09" db="EMBL/GenBank/DDBJ databases">
        <title>Genomics of the genus Arcobacter.</title>
        <authorList>
            <person name="Perez-Cataluna A."/>
            <person name="Figueras M.J."/>
            <person name="Salas-Masso N."/>
        </authorList>
    </citation>
    <scope>NUCLEOTIDE SEQUENCE [LARGE SCALE GENOMIC DNA]</scope>
    <source>
        <strain evidence="2 3">F156-34</strain>
    </source>
</reference>
<organism evidence="2 3">
    <name type="scientific">Halarcobacter mediterraneus</name>
    <dbReference type="NCBI Taxonomy" id="2023153"/>
    <lineage>
        <taxon>Bacteria</taxon>
        <taxon>Pseudomonadati</taxon>
        <taxon>Campylobacterota</taxon>
        <taxon>Epsilonproteobacteria</taxon>
        <taxon>Campylobacterales</taxon>
        <taxon>Arcobacteraceae</taxon>
        <taxon>Halarcobacter</taxon>
    </lineage>
</organism>
<dbReference type="AlphaFoldDB" id="A0A4Q1AWR0"/>
<dbReference type="InterPro" id="IPR050902">
    <property type="entry name" value="ABC_Transporter_SBP"/>
</dbReference>
<comment type="caution">
    <text evidence="2">The sequence shown here is derived from an EMBL/GenBank/DDBJ whole genome shotgun (WGS) entry which is preliminary data.</text>
</comment>
<keyword evidence="3" id="KW-1185">Reference proteome</keyword>
<dbReference type="Proteomes" id="UP000289718">
    <property type="component" value="Unassembled WGS sequence"/>
</dbReference>
<dbReference type="InterPro" id="IPR002491">
    <property type="entry name" value="ABC_transptr_periplasmic_BD"/>
</dbReference>
<evidence type="ECO:0000313" key="3">
    <source>
        <dbReference type="Proteomes" id="UP000289718"/>
    </source>
</evidence>
<accession>A0A4Q1AWR0</accession>
<dbReference type="OrthoDB" id="9775594at2"/>
<feature type="domain" description="Fe/B12 periplasmic-binding" evidence="1">
    <location>
        <begin position="39"/>
        <end position="310"/>
    </location>
</feature>
<evidence type="ECO:0000313" key="2">
    <source>
        <dbReference type="EMBL" id="RXK13268.1"/>
    </source>
</evidence>
<protein>
    <recommendedName>
        <fullName evidence="1">Fe/B12 periplasmic-binding domain-containing protein</fullName>
    </recommendedName>
</protein>
<dbReference type="EMBL" id="NXIE01000002">
    <property type="protein sequence ID" value="RXK13268.1"/>
    <property type="molecule type" value="Genomic_DNA"/>
</dbReference>
<dbReference type="Pfam" id="PF01497">
    <property type="entry name" value="Peripla_BP_2"/>
    <property type="match status" value="1"/>
</dbReference>